<dbReference type="AlphaFoldDB" id="A0A131XID7"/>
<protein>
    <submittedName>
        <fullName evidence="3">Putative secreted mucin muc17</fullName>
    </submittedName>
</protein>
<feature type="chain" id="PRO_5007283871" evidence="2">
    <location>
        <begin position="17"/>
        <end position="348"/>
    </location>
</feature>
<keyword evidence="2" id="KW-0732">Signal</keyword>
<organism evidence="3">
    <name type="scientific">Hyalomma excavatum</name>
    <dbReference type="NCBI Taxonomy" id="257692"/>
    <lineage>
        <taxon>Eukaryota</taxon>
        <taxon>Metazoa</taxon>
        <taxon>Ecdysozoa</taxon>
        <taxon>Arthropoda</taxon>
        <taxon>Chelicerata</taxon>
        <taxon>Arachnida</taxon>
        <taxon>Acari</taxon>
        <taxon>Parasitiformes</taxon>
        <taxon>Ixodida</taxon>
        <taxon>Ixodoidea</taxon>
        <taxon>Ixodidae</taxon>
        <taxon>Hyalomminae</taxon>
        <taxon>Hyalomma</taxon>
    </lineage>
</organism>
<dbReference type="EMBL" id="GEFH01002449">
    <property type="protein sequence ID" value="JAP66132.1"/>
    <property type="molecule type" value="mRNA"/>
</dbReference>
<feature type="compositionally biased region" description="Low complexity" evidence="1">
    <location>
        <begin position="205"/>
        <end position="217"/>
    </location>
</feature>
<evidence type="ECO:0000313" key="3">
    <source>
        <dbReference type="EMBL" id="JAP66132.1"/>
    </source>
</evidence>
<feature type="signal peptide" evidence="2">
    <location>
        <begin position="1"/>
        <end position="16"/>
    </location>
</feature>
<proteinExistence type="evidence at transcript level"/>
<feature type="non-terminal residue" evidence="3">
    <location>
        <position position="1"/>
    </location>
</feature>
<evidence type="ECO:0000256" key="1">
    <source>
        <dbReference type="SAM" id="MobiDB-lite"/>
    </source>
</evidence>
<feature type="compositionally biased region" description="Low complexity" evidence="1">
    <location>
        <begin position="228"/>
        <end position="241"/>
    </location>
</feature>
<feature type="compositionally biased region" description="Polar residues" evidence="1">
    <location>
        <begin position="339"/>
        <end position="348"/>
    </location>
</feature>
<reference evidence="3" key="1">
    <citation type="journal article" date="2017" name="Ticks Tick Borne Dis.">
        <title>An insight into the sialome of Hyalomma excavatum.</title>
        <authorList>
            <person name="Ribeiro J.M."/>
            <person name="Slovak M."/>
            <person name="Francischetti I.M."/>
        </authorList>
    </citation>
    <scope>NUCLEOTIDE SEQUENCE</scope>
    <source>
        <strain evidence="3">Samish</strain>
        <tissue evidence="3">Salivary glands</tissue>
    </source>
</reference>
<evidence type="ECO:0000256" key="2">
    <source>
        <dbReference type="SAM" id="SignalP"/>
    </source>
</evidence>
<feature type="region of interest" description="Disordered" evidence="1">
    <location>
        <begin position="201"/>
        <end position="348"/>
    </location>
</feature>
<feature type="compositionally biased region" description="Polar residues" evidence="1">
    <location>
        <begin position="242"/>
        <end position="254"/>
    </location>
</feature>
<feature type="non-terminal residue" evidence="3">
    <location>
        <position position="348"/>
    </location>
</feature>
<name>A0A131XID7_9ACAR</name>
<feature type="compositionally biased region" description="Polar residues" evidence="1">
    <location>
        <begin position="291"/>
        <end position="329"/>
    </location>
</feature>
<sequence length="348" mass="38378">LFCVVTSLLVLGQAYGNVSEEKLKHSFISKISDPLPLEDILIKFSNFLFWKYTFKLTNGLLFLDDNEKTNGKCSLNVMNKTINLRCTFDLSKSVAQYKVSKDNNWKLASEYFSANASITEGSWGLSLWLNRDAKEGAEDTVCTVNVKRMKLAISSARVSLLTKVRTKFSEYAATDIAVKIKTALEKACMITAKTLRKGWRQDMQTAPTDTTDITAATDPRDATSVSPTDQTLTTMSSTQQTGERNTTSKTPNNKDTVESHGMNGRMTTADKDPNEATTVSSTDQETKEMANRNTSSKTPNAHDTIDSHANNDTTKSTDQEPTQATTLSSTDEKTEDMGNRNTSSTTSN</sequence>
<accession>A0A131XID7</accession>